<name>A0A328DS24_9ASTE</name>
<sequence length="661" mass="73106">MQSLSAAKCCHLGFQNISKSTLTATERKFLYNYLPRRRYGTGMDVFRSSKQLSNHMKMGNIHGAQKLFDEMTEKSIVVWSIMVHGYSKNGLYGKGLECFTAMRHFGLVPNSFSFVGALVSVSGLEDIALCRSVHGLIVRIGWEFNSVVATALLDAYSRCRFAGDSYKVFDVIKSESEVPWNAMIKGFVYNELFKEAFFLFNRFRESGSIPNAVTLMTLTQGCVALKSQHLCESVHGFGIKFGLVSDIEVSNAILFMYSTLADLNLAREVFDSMDDKDVISWSTLMGLLVQLEYASDAIKLFFQMRDFGTRYDAGVLGNLISACGLVGNLKMGKSVHAQTIINGFGFNIHLANSMITMYARCANLDSCTTLFDRTPMKNVVSWTSMISGLLVNKRPMEALDLFIGARNHKNLYVDPVLLVNALTAAGELCLLDFCMQLHCYAFQAGFIYYRCLPNCLISVYSKCGNVKLAHSVFVHMSSLCDITSWNAMIYGYGINGHGKTALSLFNEFRRCGGIPDSSTYLCVLSACSRAEMVNDGLLVFSTMLEDDNVKVSEEHCGCIVDLLSRAGYLSDASELMDGSRDRNAWKAFLNGCVLHNDLKLAEIAARKMGGLARTDCGQDVVLLSNMYASVGRFEDVEALRLKNMAGKKLMKEPGLSLLSGG</sequence>
<dbReference type="Proteomes" id="UP000249390">
    <property type="component" value="Unassembled WGS sequence"/>
</dbReference>
<evidence type="ECO:0008006" key="5">
    <source>
        <dbReference type="Google" id="ProtNLM"/>
    </source>
</evidence>
<dbReference type="InterPro" id="IPR002885">
    <property type="entry name" value="PPR_rpt"/>
</dbReference>
<dbReference type="EMBL" id="NQVE01000098">
    <property type="protein sequence ID" value="RAL48452.1"/>
    <property type="molecule type" value="Genomic_DNA"/>
</dbReference>
<evidence type="ECO:0000256" key="1">
    <source>
        <dbReference type="ARBA" id="ARBA00022737"/>
    </source>
</evidence>
<dbReference type="AlphaFoldDB" id="A0A328DS24"/>
<feature type="repeat" description="PPR" evidence="2">
    <location>
        <begin position="75"/>
        <end position="109"/>
    </location>
</feature>
<dbReference type="PANTHER" id="PTHR24015:SF1063">
    <property type="entry name" value="OS12G0156900 PROTEIN"/>
    <property type="match status" value="1"/>
</dbReference>
<keyword evidence="1" id="KW-0677">Repeat</keyword>
<evidence type="ECO:0000313" key="3">
    <source>
        <dbReference type="EMBL" id="RAL48452.1"/>
    </source>
</evidence>
<gene>
    <name evidence="3" type="ORF">DM860_005876</name>
</gene>
<dbReference type="FunFam" id="1.25.40.10:FF:000158">
    <property type="entry name" value="pentatricopeptide repeat-containing protein At2g33680"/>
    <property type="match status" value="1"/>
</dbReference>
<dbReference type="GO" id="GO:0099402">
    <property type="term" value="P:plant organ development"/>
    <property type="evidence" value="ECO:0007669"/>
    <property type="project" value="UniProtKB-ARBA"/>
</dbReference>
<organism evidence="3 4">
    <name type="scientific">Cuscuta australis</name>
    <dbReference type="NCBI Taxonomy" id="267555"/>
    <lineage>
        <taxon>Eukaryota</taxon>
        <taxon>Viridiplantae</taxon>
        <taxon>Streptophyta</taxon>
        <taxon>Embryophyta</taxon>
        <taxon>Tracheophyta</taxon>
        <taxon>Spermatophyta</taxon>
        <taxon>Magnoliopsida</taxon>
        <taxon>eudicotyledons</taxon>
        <taxon>Gunneridae</taxon>
        <taxon>Pentapetalae</taxon>
        <taxon>asterids</taxon>
        <taxon>lamiids</taxon>
        <taxon>Solanales</taxon>
        <taxon>Convolvulaceae</taxon>
        <taxon>Cuscuteae</taxon>
        <taxon>Cuscuta</taxon>
        <taxon>Cuscuta subgen. Grammica</taxon>
        <taxon>Cuscuta sect. Cleistogrammica</taxon>
    </lineage>
</organism>
<comment type="caution">
    <text evidence="3">The sequence shown here is derived from an EMBL/GenBank/DDBJ whole genome shotgun (WGS) entry which is preliminary data.</text>
</comment>
<dbReference type="GO" id="GO:0003723">
    <property type="term" value="F:RNA binding"/>
    <property type="evidence" value="ECO:0007669"/>
    <property type="project" value="InterPro"/>
</dbReference>
<dbReference type="GO" id="GO:0009451">
    <property type="term" value="P:RNA modification"/>
    <property type="evidence" value="ECO:0007669"/>
    <property type="project" value="InterPro"/>
</dbReference>
<evidence type="ECO:0000256" key="2">
    <source>
        <dbReference type="PROSITE-ProRule" id="PRU00708"/>
    </source>
</evidence>
<dbReference type="Gene3D" id="1.25.40.10">
    <property type="entry name" value="Tetratricopeptide repeat domain"/>
    <property type="match status" value="4"/>
</dbReference>
<dbReference type="PANTHER" id="PTHR24015">
    <property type="entry name" value="OS07G0578800 PROTEIN-RELATED"/>
    <property type="match status" value="1"/>
</dbReference>
<dbReference type="InterPro" id="IPR046960">
    <property type="entry name" value="PPR_At4g14850-like_plant"/>
</dbReference>
<accession>A0A328DS24</accession>
<dbReference type="Pfam" id="PF20431">
    <property type="entry name" value="E_motif"/>
    <property type="match status" value="1"/>
</dbReference>
<dbReference type="InterPro" id="IPR046848">
    <property type="entry name" value="E_motif"/>
</dbReference>
<proteinExistence type="predicted"/>
<protein>
    <recommendedName>
        <fullName evidence="5">Pentatricopeptide repeat-containing protein</fullName>
    </recommendedName>
</protein>
<dbReference type="Pfam" id="PF01535">
    <property type="entry name" value="PPR"/>
    <property type="match status" value="6"/>
</dbReference>
<reference evidence="3 4" key="1">
    <citation type="submission" date="2018-06" db="EMBL/GenBank/DDBJ databases">
        <title>The Genome of Cuscuta australis (Dodder) Provides Insight into the Evolution of Plant Parasitism.</title>
        <authorList>
            <person name="Liu H."/>
        </authorList>
    </citation>
    <scope>NUCLEOTIDE SEQUENCE [LARGE SCALE GENOMIC DNA]</scope>
    <source>
        <strain evidence="4">cv. Yunnan</strain>
        <tissue evidence="3">Vines</tissue>
    </source>
</reference>
<keyword evidence="4" id="KW-1185">Reference proteome</keyword>
<dbReference type="InterPro" id="IPR011990">
    <property type="entry name" value="TPR-like_helical_dom_sf"/>
</dbReference>
<dbReference type="Pfam" id="PF13041">
    <property type="entry name" value="PPR_2"/>
    <property type="match status" value="1"/>
</dbReference>
<evidence type="ECO:0000313" key="4">
    <source>
        <dbReference type="Proteomes" id="UP000249390"/>
    </source>
</evidence>
<feature type="repeat" description="PPR" evidence="2">
    <location>
        <begin position="481"/>
        <end position="515"/>
    </location>
</feature>
<dbReference type="NCBIfam" id="TIGR00756">
    <property type="entry name" value="PPR"/>
    <property type="match status" value="3"/>
</dbReference>
<feature type="repeat" description="PPR" evidence="2">
    <location>
        <begin position="176"/>
        <end position="210"/>
    </location>
</feature>
<dbReference type="PROSITE" id="PS51375">
    <property type="entry name" value="PPR"/>
    <property type="match status" value="3"/>
</dbReference>